<dbReference type="Pfam" id="PF13191">
    <property type="entry name" value="AAA_16"/>
    <property type="match status" value="1"/>
</dbReference>
<reference evidence="3" key="1">
    <citation type="submission" date="2023-06" db="EMBL/GenBank/DDBJ databases">
        <title>Survivors Of The Sea: Transcriptome response of Skeletonema marinoi to long-term dormancy.</title>
        <authorList>
            <person name="Pinder M.I.M."/>
            <person name="Kourtchenko O."/>
            <person name="Robertson E.K."/>
            <person name="Larsson T."/>
            <person name="Maumus F."/>
            <person name="Osuna-Cruz C.M."/>
            <person name="Vancaester E."/>
            <person name="Stenow R."/>
            <person name="Vandepoele K."/>
            <person name="Ploug H."/>
            <person name="Bruchert V."/>
            <person name="Godhe A."/>
            <person name="Topel M."/>
        </authorList>
    </citation>
    <scope>NUCLEOTIDE SEQUENCE</scope>
    <source>
        <strain evidence="3">R05AC</strain>
    </source>
</reference>
<feature type="compositionally biased region" description="Basic and acidic residues" evidence="1">
    <location>
        <begin position="87"/>
        <end position="99"/>
    </location>
</feature>
<feature type="region of interest" description="Disordered" evidence="1">
    <location>
        <begin position="87"/>
        <end position="108"/>
    </location>
</feature>
<dbReference type="InterPro" id="IPR053159">
    <property type="entry name" value="Hybrid_Histidine_Kinase"/>
</dbReference>
<proteinExistence type="predicted"/>
<dbReference type="InterPro" id="IPR041664">
    <property type="entry name" value="AAA_16"/>
</dbReference>
<organism evidence="3 4">
    <name type="scientific">Skeletonema marinoi</name>
    <dbReference type="NCBI Taxonomy" id="267567"/>
    <lineage>
        <taxon>Eukaryota</taxon>
        <taxon>Sar</taxon>
        <taxon>Stramenopiles</taxon>
        <taxon>Ochrophyta</taxon>
        <taxon>Bacillariophyta</taxon>
        <taxon>Coscinodiscophyceae</taxon>
        <taxon>Thalassiosirophycidae</taxon>
        <taxon>Thalassiosirales</taxon>
        <taxon>Skeletonemataceae</taxon>
        <taxon>Skeletonema</taxon>
        <taxon>Skeletonema marinoi-dohrnii complex</taxon>
    </lineage>
</organism>
<feature type="compositionally biased region" description="Basic and acidic residues" evidence="1">
    <location>
        <begin position="269"/>
        <end position="283"/>
    </location>
</feature>
<accession>A0AAD9D7A9</accession>
<evidence type="ECO:0000313" key="4">
    <source>
        <dbReference type="Proteomes" id="UP001224775"/>
    </source>
</evidence>
<dbReference type="PANTHER" id="PTHR43642:SF1">
    <property type="entry name" value="HYBRID SIGNAL TRANSDUCTION HISTIDINE KINASE G"/>
    <property type="match status" value="1"/>
</dbReference>
<comment type="caution">
    <text evidence="3">The sequence shown here is derived from an EMBL/GenBank/DDBJ whole genome shotgun (WGS) entry which is preliminary data.</text>
</comment>
<name>A0AAD9D7A9_9STRA</name>
<feature type="compositionally biased region" description="Polar residues" evidence="1">
    <location>
        <begin position="51"/>
        <end position="64"/>
    </location>
</feature>
<dbReference type="InterPro" id="IPR027417">
    <property type="entry name" value="P-loop_NTPase"/>
</dbReference>
<keyword evidence="4" id="KW-1185">Reference proteome</keyword>
<dbReference type="SUPFAM" id="SSF52540">
    <property type="entry name" value="P-loop containing nucleoside triphosphate hydrolases"/>
    <property type="match status" value="1"/>
</dbReference>
<feature type="domain" description="Orc1-like AAA ATPase" evidence="2">
    <location>
        <begin position="393"/>
        <end position="601"/>
    </location>
</feature>
<dbReference type="Proteomes" id="UP001224775">
    <property type="component" value="Unassembled WGS sequence"/>
</dbReference>
<evidence type="ECO:0000256" key="1">
    <source>
        <dbReference type="SAM" id="MobiDB-lite"/>
    </source>
</evidence>
<feature type="region of interest" description="Disordered" evidence="1">
    <location>
        <begin position="260"/>
        <end position="314"/>
    </location>
</feature>
<evidence type="ECO:0000313" key="3">
    <source>
        <dbReference type="EMBL" id="KAK1736826.1"/>
    </source>
</evidence>
<dbReference type="EMBL" id="JATAAI010000027">
    <property type="protein sequence ID" value="KAK1736826.1"/>
    <property type="molecule type" value="Genomic_DNA"/>
</dbReference>
<dbReference type="PANTHER" id="PTHR43642">
    <property type="entry name" value="HYBRID SIGNAL TRANSDUCTION HISTIDINE KINASE G"/>
    <property type="match status" value="1"/>
</dbReference>
<evidence type="ECO:0000259" key="2">
    <source>
        <dbReference type="Pfam" id="PF13191"/>
    </source>
</evidence>
<feature type="compositionally biased region" description="Acidic residues" evidence="1">
    <location>
        <begin position="284"/>
        <end position="296"/>
    </location>
</feature>
<protein>
    <submittedName>
        <fullName evidence="3">AAA ATPase</fullName>
    </submittedName>
</protein>
<sequence>MFSTNRQCEPITESKNVSAWESLILDLSESTTGEDNTTSDGSEEKGGFNNGRASSSLPLSTRSGNTDDKMGQKIQRLPQLLTSIHHDTKSAKASDDGGEKQTPTALESPSKLKDWMAYHSTTYAPHANHMGRKMDAAYTLKAAQIALSLAKYLGGQFEQEQDIGVESRREDLPSISFEDIVVDNVIVTNVDNEAVLESTSSPSGATKNNGGVTTERRQVLALGMILYELFTQGTPPPTRLQQSFKSSGCVLSFGTSLRISEQSEEGYDDDRNASGGDRRKNKDDDDDDMDEADQQEESFVRKQRRRRCDEKEKEESVPTLLKLAGVPISICKLISDMMSNRDDTDIGGLFQCDKSVSSFAEVIMDLKQMVDQPKDFLYDTIRLNAKPTVRNKLYSRQKELEQGIELAGRCAMGASSTVKQEVLMITGLSGEQRAGSGKSSLVNELIVQLKSNGWESFHCKFDQIGRRQPLSTIASAFDSLFSSLVSTEDTWGSDGSDTLGVMRTNLLKSFDEESFPILFHLMPNLRRVVSTDGSSTDMQQTEYVFDEFAMIPSKIRLHNLFYELLKAISSSWNAPMLLFLDDLHWADSASLELISFLIEEMGASIADDSTPAAMSTNVFIVGTVRTNEVDSSSDLADFLQQMRSCYNVTFTDMALQDLSSDDVNVMISEALFYSQRLTRSLAGIVHHKTEGNPFYIKEFLNDLTVENLLVYSFSEKTWEWDWEWDEELIESRTISDGVAELLTRKLLRLSKDQLSGIVMLSCFGSEVSLEVLALRKELSMKELLQALLPHGYSDDTILFIVVDLISRVGADRVHDSETRLLYAQLLLTAAKKATNTTDFASASTCVKCGVSFLSVGHWESSYRLSLGLFNQSALVEWALGNTEQMMRSLDEVFNNANRFEDTLRAAHVKLTYLRMSGNLVSEAFAYGFQVVEQLGETFPAAPDNGIIVQEMLDTKQLVTGSLNESKLKSLPEMTDSTKKEAMAFLEEMLRCSYQIQSIHFPLIACRMVRISVKYGWTKSSCVGLASLALSLVTVFSDFSEGYSLAKTSMSIAGSDKDKRVHCSMLMITYGMINIWKEPIQAILPQLKDVYNMSLKYGLIDNALVTGMLHAYRALFTGSLLKPFSKEVALYMRNNLERHKRRLMHLCVAPIFNGISCLRGISSKSGAYNVDEFITEQHLAEALRNKETTFCECMLAIKLMCSFIFRRLDEIKPIARQYLELFERQGSASAQFINIYCIFYGGLLSLHYYRENQDQFWLDRAEHAIQKMEVWTAESVWNFENKLFLLQAERYYAFGEMDRAAEKYKLAQKSSKKHRFVHEEALACELAAAFHMKAGNVQFVAELIDRAVNCYQTWGAEGKVKSLLLFP</sequence>
<feature type="region of interest" description="Disordered" evidence="1">
    <location>
        <begin position="26"/>
        <end position="69"/>
    </location>
</feature>
<feature type="compositionally biased region" description="Polar residues" evidence="1">
    <location>
        <begin position="28"/>
        <end position="40"/>
    </location>
</feature>
<gene>
    <name evidence="3" type="ORF">QTG54_012271</name>
</gene>